<reference evidence="1" key="1">
    <citation type="submission" date="2023-05" db="EMBL/GenBank/DDBJ databases">
        <title>Mariniplasma microaerophilum sp. nov., a novel anaerobic mollicute isolated from terrestrial mud volcano, Taman Peninsula, Russia.</title>
        <authorList>
            <person name="Khomyakova M.A."/>
            <person name="Merkel A.Y."/>
            <person name="Slobodkin A.I."/>
        </authorList>
    </citation>
    <scope>NUCLEOTIDE SEQUENCE</scope>
    <source>
        <strain evidence="1">M4Ah</strain>
    </source>
</reference>
<dbReference type="Proteomes" id="UP001431532">
    <property type="component" value="Unassembled WGS sequence"/>
</dbReference>
<comment type="caution">
    <text evidence="1">The sequence shown here is derived from an EMBL/GenBank/DDBJ whole genome shotgun (WGS) entry which is preliminary data.</text>
</comment>
<accession>A0AAW6UE39</accession>
<organism evidence="1 2">
    <name type="scientific">Peloplasma aerotolerans</name>
    <dbReference type="NCBI Taxonomy" id="3044389"/>
    <lineage>
        <taxon>Bacteria</taxon>
        <taxon>Bacillati</taxon>
        <taxon>Mycoplasmatota</taxon>
        <taxon>Mollicutes</taxon>
        <taxon>Acholeplasmatales</taxon>
        <taxon>Acholeplasmataceae</taxon>
        <taxon>Peloplasma</taxon>
    </lineage>
</organism>
<dbReference type="EMBL" id="JASCXW010000022">
    <property type="protein sequence ID" value="MDI6453268.1"/>
    <property type="molecule type" value="Genomic_DNA"/>
</dbReference>
<protein>
    <recommendedName>
        <fullName evidence="3">DUF2642 domain-containing protein</fullName>
    </recommendedName>
</protein>
<evidence type="ECO:0000313" key="1">
    <source>
        <dbReference type="EMBL" id="MDI6453268.1"/>
    </source>
</evidence>
<sequence length="63" mass="7074">MEELIGQKVKITLNSISGFVTIIGKVIRSLDQFVLVDTTLGPLYICYNTIKTIQVLGDHHEEK</sequence>
<evidence type="ECO:0000313" key="2">
    <source>
        <dbReference type="Proteomes" id="UP001431532"/>
    </source>
</evidence>
<name>A0AAW6UE39_9MOLU</name>
<evidence type="ECO:0008006" key="3">
    <source>
        <dbReference type="Google" id="ProtNLM"/>
    </source>
</evidence>
<keyword evidence="2" id="KW-1185">Reference proteome</keyword>
<proteinExistence type="predicted"/>
<dbReference type="RefSeq" id="WP_282839698.1">
    <property type="nucleotide sequence ID" value="NZ_JASCXW010000022.1"/>
</dbReference>
<gene>
    <name evidence="1" type="ORF">QJ521_06810</name>
</gene>
<dbReference type="AlphaFoldDB" id="A0AAW6UE39"/>